<comment type="similarity">
    <text evidence="2">Belongs to the cystatin family.</text>
</comment>
<reference evidence="9" key="2">
    <citation type="submission" date="2025-08" db="UniProtKB">
        <authorList>
            <consortium name="Ensembl"/>
        </authorList>
    </citation>
    <scope>IDENTIFICATION</scope>
    <source>
        <strain evidence="9">breed Abyssinian</strain>
    </source>
</reference>
<dbReference type="Pfam" id="PF00031">
    <property type="entry name" value="Cystatin"/>
    <property type="match status" value="1"/>
</dbReference>
<keyword evidence="6" id="KW-0732">Signal</keyword>
<evidence type="ECO:0000256" key="4">
    <source>
        <dbReference type="ARBA" id="ARBA00022690"/>
    </source>
</evidence>
<evidence type="ECO:0000313" key="10">
    <source>
        <dbReference type="Proteomes" id="UP000823872"/>
    </source>
</evidence>
<sequence>MSKFQSCVEMHVGWGSACGQSQVCPSQLLTHVHGYHPAETCSGLVYPHCPGHSLHPSQDIRNLSPHCQVQSDLMASSSDFVDISRRANHFALCVEFAVFHFNQVYPDEYAYKLLWVRRSQRKQFTLIYLMELELGQTICSKQDEDLENCPLQEGPREKKVDCTFVVDIRPWLSQFSLLNSTCVQK</sequence>
<keyword evidence="4" id="KW-0646">Protease inhibitor</keyword>
<dbReference type="InterPro" id="IPR046350">
    <property type="entry name" value="Cystatin_sf"/>
</dbReference>
<evidence type="ECO:0000256" key="6">
    <source>
        <dbReference type="ARBA" id="ARBA00022729"/>
    </source>
</evidence>
<dbReference type="Ensembl" id="ENSFCTT00005004018.1">
    <property type="protein sequence ID" value="ENSFCTP00005002418.1"/>
    <property type="gene ID" value="ENSFCTG00005001582.1"/>
</dbReference>
<feature type="domain" description="Cystatin" evidence="8">
    <location>
        <begin position="75"/>
        <end position="183"/>
    </location>
</feature>
<dbReference type="GeneTree" id="ENSGT00940000165454"/>
<keyword evidence="10" id="KW-1185">Reference proteome</keyword>
<dbReference type="Gene3D" id="3.10.450.10">
    <property type="match status" value="1"/>
</dbReference>
<reference evidence="9 10" key="1">
    <citation type="submission" date="2021-02" db="EMBL/GenBank/DDBJ databases">
        <title>Safari Cat Assemblies.</title>
        <authorList>
            <person name="Bredemeyer K.R."/>
            <person name="Murphy W.J."/>
        </authorList>
    </citation>
    <scope>NUCLEOTIDE SEQUENCE [LARGE SCALE GENOMIC DNA]</scope>
</reference>
<evidence type="ECO:0000256" key="2">
    <source>
        <dbReference type="ARBA" id="ARBA00009403"/>
    </source>
</evidence>
<keyword evidence="3" id="KW-0964">Secreted</keyword>
<dbReference type="PANTHER" id="PTHR47393:SF1">
    <property type="entry name" value="CYSTATIN-12"/>
    <property type="match status" value="1"/>
</dbReference>
<reference evidence="9" key="3">
    <citation type="submission" date="2025-09" db="UniProtKB">
        <authorList>
            <consortium name="Ensembl"/>
        </authorList>
    </citation>
    <scope>IDENTIFICATION</scope>
    <source>
        <strain evidence="9">breed Abyssinian</strain>
    </source>
</reference>
<organism evidence="9 10">
    <name type="scientific">Felis catus</name>
    <name type="common">Cat</name>
    <name type="synonym">Felis silvestris catus</name>
    <dbReference type="NCBI Taxonomy" id="9685"/>
    <lineage>
        <taxon>Eukaryota</taxon>
        <taxon>Metazoa</taxon>
        <taxon>Chordata</taxon>
        <taxon>Craniata</taxon>
        <taxon>Vertebrata</taxon>
        <taxon>Euteleostomi</taxon>
        <taxon>Mammalia</taxon>
        <taxon>Eutheria</taxon>
        <taxon>Laurasiatheria</taxon>
        <taxon>Carnivora</taxon>
        <taxon>Feliformia</taxon>
        <taxon>Felidae</taxon>
        <taxon>Felinae</taxon>
        <taxon>Felis</taxon>
    </lineage>
</organism>
<comment type="subcellular location">
    <subcellularLocation>
        <location evidence="1">Secreted</location>
    </subcellularLocation>
</comment>
<protein>
    <recommendedName>
        <fullName evidence="8">Cystatin domain-containing protein</fullName>
    </recommendedName>
</protein>
<dbReference type="InterPro" id="IPR052333">
    <property type="entry name" value="Cystatin_spermatogenesis"/>
</dbReference>
<evidence type="ECO:0000256" key="7">
    <source>
        <dbReference type="ARBA" id="ARBA00023157"/>
    </source>
</evidence>
<evidence type="ECO:0000256" key="3">
    <source>
        <dbReference type="ARBA" id="ARBA00022525"/>
    </source>
</evidence>
<keyword evidence="5" id="KW-0789">Thiol protease inhibitor</keyword>
<dbReference type="CDD" id="cd00042">
    <property type="entry name" value="CY"/>
    <property type="match status" value="1"/>
</dbReference>
<evidence type="ECO:0000313" key="9">
    <source>
        <dbReference type="Ensembl" id="ENSFCTP00005002418.1"/>
    </source>
</evidence>
<proteinExistence type="inferred from homology"/>
<evidence type="ECO:0000256" key="5">
    <source>
        <dbReference type="ARBA" id="ARBA00022704"/>
    </source>
</evidence>
<accession>A0ABI7VW62</accession>
<dbReference type="InterPro" id="IPR000010">
    <property type="entry name" value="Cystatin_dom"/>
</dbReference>
<keyword evidence="7" id="KW-1015">Disulfide bond</keyword>
<dbReference type="SUPFAM" id="SSF54403">
    <property type="entry name" value="Cystatin/monellin"/>
    <property type="match status" value="1"/>
</dbReference>
<evidence type="ECO:0000256" key="1">
    <source>
        <dbReference type="ARBA" id="ARBA00004613"/>
    </source>
</evidence>
<evidence type="ECO:0000259" key="8">
    <source>
        <dbReference type="SMART" id="SM00043"/>
    </source>
</evidence>
<name>A0ABI7VW62_FELCA</name>
<dbReference type="SMART" id="SM00043">
    <property type="entry name" value="CY"/>
    <property type="match status" value="1"/>
</dbReference>
<dbReference type="PANTHER" id="PTHR47393">
    <property type="entry name" value="CYSTATIN-12-RELATED"/>
    <property type="match status" value="1"/>
</dbReference>
<dbReference type="Proteomes" id="UP000823872">
    <property type="component" value="Chromosome A3"/>
</dbReference>